<feature type="region of interest" description="Disordered" evidence="8">
    <location>
        <begin position="531"/>
        <end position="566"/>
    </location>
</feature>
<feature type="region of interest" description="Disordered" evidence="8">
    <location>
        <begin position="298"/>
        <end position="321"/>
    </location>
</feature>
<evidence type="ECO:0000256" key="4">
    <source>
        <dbReference type="ARBA" id="ARBA00022519"/>
    </source>
</evidence>
<feature type="domain" description="U3 small nucleolar RNA-associated protein 15 C-terminal" evidence="10">
    <location>
        <begin position="344"/>
        <end position="433"/>
    </location>
</feature>
<feature type="region of interest" description="Disordered" evidence="8">
    <location>
        <begin position="1"/>
        <end position="26"/>
    </location>
</feature>
<feature type="transmembrane region" description="Helical" evidence="9">
    <location>
        <begin position="869"/>
        <end position="891"/>
    </location>
</feature>
<dbReference type="GO" id="GO:0005730">
    <property type="term" value="C:nucleolus"/>
    <property type="evidence" value="ECO:0007669"/>
    <property type="project" value="InterPro"/>
</dbReference>
<feature type="transmembrane region" description="Helical" evidence="9">
    <location>
        <begin position="753"/>
        <end position="771"/>
    </location>
</feature>
<dbReference type="EnsemblPlants" id="OBART07G07590.1">
    <property type="protein sequence ID" value="OBART07G07590.1"/>
    <property type="gene ID" value="OBART07G07590"/>
</dbReference>
<evidence type="ECO:0000256" key="6">
    <source>
        <dbReference type="ARBA" id="ARBA00022989"/>
    </source>
</evidence>
<keyword evidence="7 9" id="KW-0472">Membrane</keyword>
<feature type="transmembrane region" description="Helical" evidence="9">
    <location>
        <begin position="791"/>
        <end position="812"/>
    </location>
</feature>
<dbReference type="Pfam" id="PF03222">
    <property type="entry name" value="Trp_Tyr_perm"/>
    <property type="match status" value="1"/>
</dbReference>
<evidence type="ECO:0000256" key="2">
    <source>
        <dbReference type="ARBA" id="ARBA00022448"/>
    </source>
</evidence>
<feature type="transmembrane region" description="Helical" evidence="9">
    <location>
        <begin position="676"/>
        <end position="696"/>
    </location>
</feature>
<evidence type="ECO:0000313" key="12">
    <source>
        <dbReference type="Proteomes" id="UP000026960"/>
    </source>
</evidence>
<feature type="compositionally biased region" description="Low complexity" evidence="8">
    <location>
        <begin position="8"/>
        <end position="20"/>
    </location>
</feature>
<dbReference type="GO" id="GO:0003333">
    <property type="term" value="P:amino acid transmembrane transport"/>
    <property type="evidence" value="ECO:0007669"/>
    <property type="project" value="InterPro"/>
</dbReference>
<dbReference type="SUPFAM" id="SSF50978">
    <property type="entry name" value="WD40 repeat-like"/>
    <property type="match status" value="1"/>
</dbReference>
<dbReference type="eggNOG" id="KOG0310">
    <property type="taxonomic scope" value="Eukaryota"/>
</dbReference>
<feature type="transmembrane region" description="Helical" evidence="9">
    <location>
        <begin position="824"/>
        <end position="849"/>
    </location>
</feature>
<reference evidence="11" key="2">
    <citation type="submission" date="2015-03" db="UniProtKB">
        <authorList>
            <consortium name="EnsemblPlants"/>
        </authorList>
    </citation>
    <scope>IDENTIFICATION</scope>
</reference>
<reference evidence="11" key="1">
    <citation type="journal article" date="2009" name="Rice">
        <title>De Novo Next Generation Sequencing of Plant Genomes.</title>
        <authorList>
            <person name="Rounsley S."/>
            <person name="Marri P.R."/>
            <person name="Yu Y."/>
            <person name="He R."/>
            <person name="Sisneros N."/>
            <person name="Goicoechea J.L."/>
            <person name="Lee S.J."/>
            <person name="Angelova A."/>
            <person name="Kudrna D."/>
            <person name="Luo M."/>
            <person name="Affourtit J."/>
            <person name="Desany B."/>
            <person name="Knight J."/>
            <person name="Niazi F."/>
            <person name="Egholm M."/>
            <person name="Wing R.A."/>
        </authorList>
    </citation>
    <scope>NUCLEOTIDE SEQUENCE [LARGE SCALE GENOMIC DNA]</scope>
    <source>
        <strain evidence="11">cv. IRGC 105608</strain>
    </source>
</reference>
<keyword evidence="3" id="KW-1003">Cell membrane</keyword>
<dbReference type="InterPro" id="IPR001680">
    <property type="entry name" value="WD40_rpt"/>
</dbReference>
<dbReference type="InterPro" id="IPR018227">
    <property type="entry name" value="Amino_acid_transport_2"/>
</dbReference>
<feature type="transmembrane region" description="Helical" evidence="9">
    <location>
        <begin position="609"/>
        <end position="628"/>
    </location>
</feature>
<evidence type="ECO:0000256" key="9">
    <source>
        <dbReference type="SAM" id="Phobius"/>
    </source>
</evidence>
<dbReference type="PANTHER" id="PTHR47715">
    <property type="entry name" value="TRYPTOPHAN/TYROSINE PERMEASE"/>
    <property type="match status" value="1"/>
</dbReference>
<evidence type="ECO:0000259" key="10">
    <source>
        <dbReference type="Pfam" id="PF09384"/>
    </source>
</evidence>
<feature type="transmembrane region" description="Helical" evidence="9">
    <location>
        <begin position="640"/>
        <end position="664"/>
    </location>
</feature>
<evidence type="ECO:0000256" key="5">
    <source>
        <dbReference type="ARBA" id="ARBA00022692"/>
    </source>
</evidence>
<feature type="compositionally biased region" description="Basic and acidic residues" evidence="8">
    <location>
        <begin position="540"/>
        <end position="558"/>
    </location>
</feature>
<evidence type="ECO:0000256" key="8">
    <source>
        <dbReference type="SAM" id="MobiDB-lite"/>
    </source>
</evidence>
<feature type="transmembrane region" description="Helical" evidence="9">
    <location>
        <begin position="701"/>
        <end position="719"/>
    </location>
</feature>
<dbReference type="InterPro" id="IPR018983">
    <property type="entry name" value="U3_snoRNA-assocProt_15_C"/>
</dbReference>
<dbReference type="SMART" id="SM00320">
    <property type="entry name" value="WD40"/>
    <property type="match status" value="5"/>
</dbReference>
<dbReference type="Pfam" id="PF09384">
    <property type="entry name" value="UTP15_C"/>
    <property type="match status" value="1"/>
</dbReference>
<comment type="subcellular location">
    <subcellularLocation>
        <location evidence="1">Cell inner membrane</location>
        <topology evidence="1">Multi-pass membrane protein</topology>
    </subcellularLocation>
</comment>
<name>A0A0D3GNS2_9ORYZ</name>
<dbReference type="Gene3D" id="1.20.1740.10">
    <property type="entry name" value="Amino acid/polyamine transporter I"/>
    <property type="match status" value="1"/>
</dbReference>
<dbReference type="HOGENOM" id="CLU_302928_0_0_1"/>
<evidence type="ECO:0000256" key="3">
    <source>
        <dbReference type="ARBA" id="ARBA00022475"/>
    </source>
</evidence>
<keyword evidence="4" id="KW-0997">Cell inner membrane</keyword>
<evidence type="ECO:0000256" key="1">
    <source>
        <dbReference type="ARBA" id="ARBA00004429"/>
    </source>
</evidence>
<dbReference type="PANTHER" id="PTHR47715:SF1">
    <property type="entry name" value="TRYPTOPHAN_TYROSINE PERMEASE"/>
    <property type="match status" value="1"/>
</dbReference>
<dbReference type="InterPro" id="IPR036322">
    <property type="entry name" value="WD40_repeat_dom_sf"/>
</dbReference>
<dbReference type="InterPro" id="IPR015943">
    <property type="entry name" value="WD40/YVTN_repeat-like_dom_sf"/>
</dbReference>
<feature type="region of interest" description="Disordered" evidence="8">
    <location>
        <begin position="175"/>
        <end position="201"/>
    </location>
</feature>
<dbReference type="GO" id="GO:0006364">
    <property type="term" value="P:rRNA processing"/>
    <property type="evidence" value="ECO:0007669"/>
    <property type="project" value="InterPro"/>
</dbReference>
<evidence type="ECO:0000256" key="7">
    <source>
        <dbReference type="ARBA" id="ARBA00023136"/>
    </source>
</evidence>
<organism evidence="11">
    <name type="scientific">Oryza barthii</name>
    <dbReference type="NCBI Taxonomy" id="65489"/>
    <lineage>
        <taxon>Eukaryota</taxon>
        <taxon>Viridiplantae</taxon>
        <taxon>Streptophyta</taxon>
        <taxon>Embryophyta</taxon>
        <taxon>Tracheophyta</taxon>
        <taxon>Spermatophyta</taxon>
        <taxon>Magnoliopsida</taxon>
        <taxon>Liliopsida</taxon>
        <taxon>Poales</taxon>
        <taxon>Poaceae</taxon>
        <taxon>BOP clade</taxon>
        <taxon>Oryzoideae</taxon>
        <taxon>Oryzeae</taxon>
        <taxon>Oryzinae</taxon>
        <taxon>Oryza</taxon>
    </lineage>
</organism>
<dbReference type="Gene3D" id="2.130.10.10">
    <property type="entry name" value="YVTN repeat-like/Quinoprotein amine dehydrogenase"/>
    <property type="match status" value="2"/>
</dbReference>
<keyword evidence="6 9" id="KW-1133">Transmembrane helix</keyword>
<keyword evidence="2" id="KW-0813">Transport</keyword>
<accession>A0A0D3GNS2</accession>
<sequence>MAADTSKPFFPAAPNPALLPSGRKPSRLSPEASYWRSFRASELTPANEFNVTHLAFSPSSAPTLAASWSTSVLLFSGDPLSPLPRIPASQDVAFSPSFRSDGSLLAVGDKKGVVRVFRADKKQSSGALRTLTAHTAETRVVRYPVAGGDKVHLFTAGDDALLAYWDVPSETPVFAAPPPTATTSAPAPRPPPTTTSSPRAPGGNVVRIWDVIGGGRLLHSVESHVKTVMALALAKMTNTGETRLLSAGSDGYVKSFDYGKLKLTHSMRYPKELLSLACSPCGTVLVAGSSKGTIYMGRRKKKSTGEDEEEGKGVGGELDWAPTKPEKRRLAPSNYRYFLRGQNAKAKEGDLVIEKPKKVKVAEHDKLLRKFRHKDALVSALARNNPRSIVAVMEELVSRRKLVRCIENLDTEELVLLLLFLHRNATLPSGYPLGMPVPVGHGHGHGVLPDRAGEHVSGTGMWLSGRAWNRSARARPDPLPSLSFGSTQLPFARDQFLASEVVDGKYMLYHLRRQCHLLLRDRHVVLPFVSVSGSGADGDGDPRGARSKEVGEPRRPEMEEPQPLPLSWLSPRRQWRWRSGYGDADAAEEESPAPLVEDGVSGGGEKKSFWAAVSLIVGTAVGPGMLGLPSATIRSGPVPSTAAIVLSWVYVVSSIVLVAELSFAAMEDGGVDEVSFTGLASSTLGATLGAVVAVVYAALSFSLLVACVAGIGSLVSQLFPAVDPALANAIFPCFAGTLIAFFPFKAVDGANRALCGLMLASITALVVTGVSVGRSSMLRSLGYACWRPATILPAIPVTVLTLGFHVITPFICKIVGDSVYDARRAILIGGAVPLAMVLSWNAVILGLASSSGGARFDDPIKLLLSVNPAALPAVRGFAFAALATSLIGYAVSFPKQLADTVELIGQRFSPKRGIGQLSESSGGHGRNGAILTWIVLIIPIVIASFFSAAFSKALDFAGVYANCFLFGILPPVMAWIHRSQKRKR</sequence>
<feature type="transmembrane region" description="Helical" evidence="9">
    <location>
        <begin position="956"/>
        <end position="976"/>
    </location>
</feature>
<dbReference type="Gramene" id="OBART07G07590.1">
    <property type="protein sequence ID" value="OBART07G07590.1"/>
    <property type="gene ID" value="OBART07G07590"/>
</dbReference>
<dbReference type="Proteomes" id="UP000026960">
    <property type="component" value="Chromosome 7"/>
</dbReference>
<keyword evidence="12" id="KW-1185">Reference proteome</keyword>
<dbReference type="PaxDb" id="65489-OBART07G07590.1"/>
<evidence type="ECO:0000313" key="11">
    <source>
        <dbReference type="EnsemblPlants" id="OBART07G07590.1"/>
    </source>
</evidence>
<dbReference type="GO" id="GO:0005886">
    <property type="term" value="C:plasma membrane"/>
    <property type="evidence" value="ECO:0007669"/>
    <property type="project" value="UniProtKB-SubCell"/>
</dbReference>
<dbReference type="AlphaFoldDB" id="A0A0D3GNS2"/>
<feature type="transmembrane region" description="Helical" evidence="9">
    <location>
        <begin position="930"/>
        <end position="950"/>
    </location>
</feature>
<proteinExistence type="predicted"/>
<keyword evidence="5 9" id="KW-0812">Transmembrane</keyword>
<protein>
    <recommendedName>
        <fullName evidence="10">U3 small nucleolar RNA-associated protein 15 C-terminal domain-containing protein</fullName>
    </recommendedName>
</protein>
<feature type="transmembrane region" description="Helical" evidence="9">
    <location>
        <begin position="725"/>
        <end position="744"/>
    </location>
</feature>